<dbReference type="EMBL" id="MT142928">
    <property type="protein sequence ID" value="QJA90661.1"/>
    <property type="molecule type" value="Genomic_DNA"/>
</dbReference>
<sequence>MKASVKVMRSYDYCHFEICLGDDDMPIQLVDDIRKEAARLADRAVIQYKQAKKHYQNVLNRGCRIKEYRKEAEEILKISEPDRTPRQKAQLKALADYEFMLLMRYDYQDDWEDRWDQEEYDDPDGCDIPF</sequence>
<evidence type="ECO:0000313" key="2">
    <source>
        <dbReference type="EMBL" id="QJA90661.1"/>
    </source>
</evidence>
<organism evidence="2">
    <name type="scientific">viral metagenome</name>
    <dbReference type="NCBI Taxonomy" id="1070528"/>
    <lineage>
        <taxon>unclassified sequences</taxon>
        <taxon>metagenomes</taxon>
        <taxon>organismal metagenomes</taxon>
    </lineage>
</organism>
<dbReference type="EMBL" id="MT141623">
    <property type="protein sequence ID" value="QJA68501.1"/>
    <property type="molecule type" value="Genomic_DNA"/>
</dbReference>
<proteinExistence type="predicted"/>
<accession>A0A6M3LBK6</accession>
<reference evidence="2" key="1">
    <citation type="submission" date="2020-03" db="EMBL/GenBank/DDBJ databases">
        <title>The deep terrestrial virosphere.</title>
        <authorList>
            <person name="Holmfeldt K."/>
            <person name="Nilsson E."/>
            <person name="Simone D."/>
            <person name="Lopez-Fernandez M."/>
            <person name="Wu X."/>
            <person name="de Brujin I."/>
            <person name="Lundin D."/>
            <person name="Andersson A."/>
            <person name="Bertilsson S."/>
            <person name="Dopson M."/>
        </authorList>
    </citation>
    <scope>NUCLEOTIDE SEQUENCE</scope>
    <source>
        <strain evidence="1">MM415A06318</strain>
        <strain evidence="2">MM415B03618</strain>
    </source>
</reference>
<name>A0A6M3LBK6_9ZZZZ</name>
<protein>
    <submittedName>
        <fullName evidence="2">Uncharacterized protein</fullName>
    </submittedName>
</protein>
<evidence type="ECO:0000313" key="1">
    <source>
        <dbReference type="EMBL" id="QJA68501.1"/>
    </source>
</evidence>
<gene>
    <name evidence="1" type="ORF">MM415A06318_0003</name>
    <name evidence="2" type="ORF">MM415B03618_0014</name>
</gene>
<dbReference type="AlphaFoldDB" id="A0A6M3LBK6"/>